<reference evidence="2 3" key="1">
    <citation type="submission" date="2023-03" db="EMBL/GenBank/DDBJ databases">
        <title>Draft genome sequence of Streptomyces sp. RB6PN23 isolated from peat swamp forest in Thailand.</title>
        <authorList>
            <person name="Klaysubun C."/>
            <person name="Duangmal K."/>
        </authorList>
    </citation>
    <scope>NUCLEOTIDE SEQUENCE [LARGE SCALE GENOMIC DNA]</scope>
    <source>
        <strain evidence="2 3">RB6PN23</strain>
    </source>
</reference>
<dbReference type="InterPro" id="IPR036291">
    <property type="entry name" value="NAD(P)-bd_dom_sf"/>
</dbReference>
<evidence type="ECO:0000313" key="3">
    <source>
        <dbReference type="Proteomes" id="UP001216579"/>
    </source>
</evidence>
<organism evidence="2 3">
    <name type="scientific">Streptomyces silvisoli</name>
    <dbReference type="NCBI Taxonomy" id="3034235"/>
    <lineage>
        <taxon>Bacteria</taxon>
        <taxon>Bacillati</taxon>
        <taxon>Actinomycetota</taxon>
        <taxon>Actinomycetes</taxon>
        <taxon>Kitasatosporales</taxon>
        <taxon>Streptomycetaceae</taxon>
        <taxon>Streptomyces</taxon>
    </lineage>
</organism>
<sequence>MIVVTTPTGRIGRQILDLLVGGPEDIRVITRDPARLPPHVRESVEVVPGSHHDSAVVDAAFTDADCVFWLVPPNPRAERPVDYYLAFTRPACEAITRHGVRRVVGVSSLGHEYGHHAGLLTAAFAMDGLIEATGVGYRALRPPFFLENLLGQAEQIRDRGVFSLANSADRPLRTVATHDIAVAAAMLLLDASWSGQNSVPVIGPDDLSPNDMAQVMSDVLARPIRFHQISAADYKAMALAHGAAEGSAQGLVDMAVAQNDGIYDGSSPTSGRTATGFRQWCEDVLRPA</sequence>
<name>A0ABT5ZX74_9ACTN</name>
<evidence type="ECO:0000313" key="2">
    <source>
        <dbReference type="EMBL" id="MDF3294246.1"/>
    </source>
</evidence>
<feature type="domain" description="NAD(P)-binding" evidence="1">
    <location>
        <begin position="8"/>
        <end position="155"/>
    </location>
</feature>
<dbReference type="SUPFAM" id="SSF51735">
    <property type="entry name" value="NAD(P)-binding Rossmann-fold domains"/>
    <property type="match status" value="1"/>
</dbReference>
<dbReference type="EMBL" id="JARJBC010000039">
    <property type="protein sequence ID" value="MDF3294246.1"/>
    <property type="molecule type" value="Genomic_DNA"/>
</dbReference>
<dbReference type="PANTHER" id="PTHR43162:SF1">
    <property type="entry name" value="PRESTALK A DIFFERENTIATION PROTEIN A"/>
    <property type="match status" value="1"/>
</dbReference>
<dbReference type="Pfam" id="PF13460">
    <property type="entry name" value="NAD_binding_10"/>
    <property type="match status" value="1"/>
</dbReference>
<comment type="caution">
    <text evidence="2">The sequence shown here is derived from an EMBL/GenBank/DDBJ whole genome shotgun (WGS) entry which is preliminary data.</text>
</comment>
<dbReference type="Gene3D" id="3.90.25.10">
    <property type="entry name" value="UDP-galactose 4-epimerase, domain 1"/>
    <property type="match status" value="1"/>
</dbReference>
<dbReference type="PANTHER" id="PTHR43162">
    <property type="match status" value="1"/>
</dbReference>
<protein>
    <submittedName>
        <fullName evidence="2">NAD(P)H-binding protein</fullName>
    </submittedName>
</protein>
<accession>A0ABT5ZX74</accession>
<dbReference type="RefSeq" id="WP_276097046.1">
    <property type="nucleotide sequence ID" value="NZ_JARJBC010000039.1"/>
</dbReference>
<dbReference type="Proteomes" id="UP001216579">
    <property type="component" value="Unassembled WGS sequence"/>
</dbReference>
<dbReference type="InterPro" id="IPR016040">
    <property type="entry name" value="NAD(P)-bd_dom"/>
</dbReference>
<proteinExistence type="predicted"/>
<gene>
    <name evidence="2" type="ORF">P3G67_34600</name>
</gene>
<dbReference type="InterPro" id="IPR051604">
    <property type="entry name" value="Ergot_Alk_Oxidoreductase"/>
</dbReference>
<keyword evidence="3" id="KW-1185">Reference proteome</keyword>
<dbReference type="Gene3D" id="3.40.50.720">
    <property type="entry name" value="NAD(P)-binding Rossmann-like Domain"/>
    <property type="match status" value="1"/>
</dbReference>
<evidence type="ECO:0000259" key="1">
    <source>
        <dbReference type="Pfam" id="PF13460"/>
    </source>
</evidence>